<feature type="transmembrane region" description="Helical" evidence="1">
    <location>
        <begin position="107"/>
        <end position="127"/>
    </location>
</feature>
<keyword evidence="1" id="KW-0472">Membrane</keyword>
<keyword evidence="1" id="KW-0812">Transmembrane</keyword>
<feature type="transmembrane region" description="Helical" evidence="1">
    <location>
        <begin position="40"/>
        <end position="62"/>
    </location>
</feature>
<reference evidence="3" key="1">
    <citation type="journal article" date="2019" name="Int. J. Syst. Evol. Microbiol.">
        <title>The Global Catalogue of Microorganisms (GCM) 10K type strain sequencing project: providing services to taxonomists for standard genome sequencing and annotation.</title>
        <authorList>
            <consortium name="The Broad Institute Genomics Platform"/>
            <consortium name="The Broad Institute Genome Sequencing Center for Infectious Disease"/>
            <person name="Wu L."/>
            <person name="Ma J."/>
        </authorList>
    </citation>
    <scope>NUCLEOTIDE SEQUENCE [LARGE SCALE GENOMIC DNA]</scope>
    <source>
        <strain evidence="3">JCM 18326</strain>
    </source>
</reference>
<comment type="caution">
    <text evidence="2">The sequence shown here is derived from an EMBL/GenBank/DDBJ whole genome shotgun (WGS) entry which is preliminary data.</text>
</comment>
<keyword evidence="3" id="KW-1185">Reference proteome</keyword>
<name>A0ABP9D4C0_9BACT</name>
<evidence type="ECO:0000313" key="3">
    <source>
        <dbReference type="Proteomes" id="UP001500298"/>
    </source>
</evidence>
<proteinExistence type="predicted"/>
<accession>A0ABP9D4C0</accession>
<dbReference type="Proteomes" id="UP001500298">
    <property type="component" value="Unassembled WGS sequence"/>
</dbReference>
<organism evidence="2 3">
    <name type="scientific">Algivirga pacifica</name>
    <dbReference type="NCBI Taxonomy" id="1162670"/>
    <lineage>
        <taxon>Bacteria</taxon>
        <taxon>Pseudomonadati</taxon>
        <taxon>Bacteroidota</taxon>
        <taxon>Cytophagia</taxon>
        <taxon>Cytophagales</taxon>
        <taxon>Flammeovirgaceae</taxon>
        <taxon>Algivirga</taxon>
    </lineage>
</organism>
<feature type="transmembrane region" description="Helical" evidence="1">
    <location>
        <begin position="68"/>
        <end position="86"/>
    </location>
</feature>
<gene>
    <name evidence="2" type="ORF">GCM10023331_06550</name>
</gene>
<keyword evidence="1" id="KW-1133">Transmembrane helix</keyword>
<protein>
    <submittedName>
        <fullName evidence="2">Uncharacterized protein</fullName>
    </submittedName>
</protein>
<evidence type="ECO:0000256" key="1">
    <source>
        <dbReference type="SAM" id="Phobius"/>
    </source>
</evidence>
<evidence type="ECO:0000313" key="2">
    <source>
        <dbReference type="EMBL" id="GAA4824742.1"/>
    </source>
</evidence>
<dbReference type="RefSeq" id="WP_345369165.1">
    <property type="nucleotide sequence ID" value="NZ_BAABJX010000013.1"/>
</dbReference>
<feature type="transmembrane region" description="Helical" evidence="1">
    <location>
        <begin position="236"/>
        <end position="259"/>
    </location>
</feature>
<sequence length="384" mass="43870">MIKNPINDFLSKVSYHRQVELANDRFAFKPFAVRFRKLKLYAIIGRLLLPVISIATGMTFMSSLLHGIVPHTLAAVFSGGLLLALMEGMKADTLKIGFEGLYGGRKWVATLLLAGVLMSGLSIYVSVNGAKELYYLMDDKEAMVTNTYQQEMDSVRTHYVAATQEIESKIEEINQRQYQRPNQFLYASERKAILNYQEQLLGVAAEKATAEQELKASFKEQKGEIIADTSFNAFRFAVLAGLIDLLIILSNWFLVYFDYQVVMENDALRKIEATEKRHKLSEYTTRYELPKQSLLRQKTENIPQPTKEEEEAPRVIGFQQNFERKTAQAVSAVKVNEESKNSVHYIHSKGYKIECKHCGETAIKKVPMAKFCSDRCRREHHKSK</sequence>
<dbReference type="EMBL" id="BAABJX010000013">
    <property type="protein sequence ID" value="GAA4824742.1"/>
    <property type="molecule type" value="Genomic_DNA"/>
</dbReference>